<dbReference type="RefSeq" id="WP_093994010.1">
    <property type="nucleotide sequence ID" value="NZ_FXZK01000013.1"/>
</dbReference>
<evidence type="ECO:0000259" key="4">
    <source>
        <dbReference type="Pfam" id="PF00294"/>
    </source>
</evidence>
<dbReference type="PROSITE" id="PS00583">
    <property type="entry name" value="PFKB_KINASES_1"/>
    <property type="match status" value="1"/>
</dbReference>
<accession>A0A238LLK8</accession>
<dbReference type="OrthoDB" id="9792663at2"/>
<evidence type="ECO:0000313" key="5">
    <source>
        <dbReference type="EMBL" id="SMY09836.1"/>
    </source>
</evidence>
<gene>
    <name evidence="5" type="primary">frlD_3</name>
    <name evidence="5" type="ORF">LOM8899_04008</name>
</gene>
<dbReference type="EC" id="2.7.1.-" evidence="5"/>
<dbReference type="InterPro" id="IPR050306">
    <property type="entry name" value="PfkB_Carbo_kinase"/>
</dbReference>
<dbReference type="PANTHER" id="PTHR43085">
    <property type="entry name" value="HEXOKINASE FAMILY MEMBER"/>
    <property type="match status" value="1"/>
</dbReference>
<evidence type="ECO:0000256" key="1">
    <source>
        <dbReference type="ARBA" id="ARBA00010688"/>
    </source>
</evidence>
<organism evidence="5 6">
    <name type="scientific">Flavimaricola marinus</name>
    <dbReference type="NCBI Taxonomy" id="1819565"/>
    <lineage>
        <taxon>Bacteria</taxon>
        <taxon>Pseudomonadati</taxon>
        <taxon>Pseudomonadota</taxon>
        <taxon>Alphaproteobacteria</taxon>
        <taxon>Rhodobacterales</taxon>
        <taxon>Paracoccaceae</taxon>
        <taxon>Flavimaricola</taxon>
    </lineage>
</organism>
<reference evidence="5 6" key="1">
    <citation type="submission" date="2017-05" db="EMBL/GenBank/DDBJ databases">
        <authorList>
            <person name="Song R."/>
            <person name="Chenine A.L."/>
            <person name="Ruprecht R.M."/>
        </authorList>
    </citation>
    <scope>NUCLEOTIDE SEQUENCE [LARGE SCALE GENOMIC DNA]</scope>
    <source>
        <strain evidence="5 6">CECT 8899</strain>
    </source>
</reference>
<keyword evidence="2 5" id="KW-0808">Transferase</keyword>
<feature type="domain" description="Carbohydrate kinase PfkB" evidence="4">
    <location>
        <begin position="26"/>
        <end position="261"/>
    </location>
</feature>
<protein>
    <submittedName>
        <fullName evidence="5">Fructosamine kinase FrlD</fullName>
        <ecNumber evidence="5">2.7.1.-</ecNumber>
    </submittedName>
</protein>
<dbReference type="Gene3D" id="3.40.1190.20">
    <property type="match status" value="1"/>
</dbReference>
<dbReference type="EMBL" id="FXZK01000013">
    <property type="protein sequence ID" value="SMY09836.1"/>
    <property type="molecule type" value="Genomic_DNA"/>
</dbReference>
<name>A0A238LLK8_9RHOB</name>
<dbReference type="InterPro" id="IPR029056">
    <property type="entry name" value="Ribokinase-like"/>
</dbReference>
<proteinExistence type="inferred from homology"/>
<dbReference type="AlphaFoldDB" id="A0A238LLK8"/>
<dbReference type="SUPFAM" id="SSF53613">
    <property type="entry name" value="Ribokinase-like"/>
    <property type="match status" value="1"/>
</dbReference>
<sequence length="265" mass="26942">MTAFDLFAVGDNCIDKLSGHAEAVLVGGNAVNVAVQTARSGLSAAYAGALGPDGDRVADTLAANGVDIRWLVRRDAPTSVTEIYVGADGERTLLKEDFGACSGWTPDAAARAAIAQARHVHIGWLDDGGALRRALKASGISVSQDLSVNVTSEENIRADGLSIAFASLPEARASEAAGRAAALVADGADTAVITLGRAGSFALAGGREWRTGAEPIIALDTTGAGDSYIAGFLTARLNGAEMQEAMLAGHALAARTCSHPGGFPQ</sequence>
<dbReference type="InterPro" id="IPR011611">
    <property type="entry name" value="PfkB_dom"/>
</dbReference>
<evidence type="ECO:0000313" key="6">
    <source>
        <dbReference type="Proteomes" id="UP000201613"/>
    </source>
</evidence>
<keyword evidence="6" id="KW-1185">Reference proteome</keyword>
<dbReference type="PANTHER" id="PTHR43085:SF57">
    <property type="entry name" value="CARBOHYDRATE KINASE PFKB DOMAIN-CONTAINING PROTEIN"/>
    <property type="match status" value="1"/>
</dbReference>
<dbReference type="Pfam" id="PF00294">
    <property type="entry name" value="PfkB"/>
    <property type="match status" value="1"/>
</dbReference>
<dbReference type="GO" id="GO:0016301">
    <property type="term" value="F:kinase activity"/>
    <property type="evidence" value="ECO:0007669"/>
    <property type="project" value="UniProtKB-KW"/>
</dbReference>
<evidence type="ECO:0000256" key="2">
    <source>
        <dbReference type="ARBA" id="ARBA00022679"/>
    </source>
</evidence>
<comment type="similarity">
    <text evidence="1">Belongs to the carbohydrate kinase PfkB family.</text>
</comment>
<evidence type="ECO:0000256" key="3">
    <source>
        <dbReference type="ARBA" id="ARBA00022777"/>
    </source>
</evidence>
<dbReference type="InterPro" id="IPR002173">
    <property type="entry name" value="Carboh/pur_kinase_PfkB_CS"/>
</dbReference>
<keyword evidence="3 5" id="KW-0418">Kinase</keyword>
<dbReference type="Proteomes" id="UP000201613">
    <property type="component" value="Unassembled WGS sequence"/>
</dbReference>
<dbReference type="PROSITE" id="PS00584">
    <property type="entry name" value="PFKB_KINASES_2"/>
    <property type="match status" value="1"/>
</dbReference>